<dbReference type="EMBL" id="LAZP02000090">
    <property type="protein sequence ID" value="PFH61095.1"/>
    <property type="molecule type" value="Genomic_DNA"/>
</dbReference>
<evidence type="ECO:0000256" key="1">
    <source>
        <dbReference type="SAM" id="MobiDB-lite"/>
    </source>
</evidence>
<protein>
    <submittedName>
        <fullName evidence="2">Uncharacterized protein</fullName>
    </submittedName>
</protein>
<reference evidence="2 3" key="1">
    <citation type="journal article" date="2015" name="BMC Genomics">
        <title>Gene expression during zombie ant biting behavior reflects the complexity underlying fungal parasitic behavioral manipulation.</title>
        <authorList>
            <person name="de Bekker C."/>
            <person name="Ohm R.A."/>
            <person name="Loreto R.G."/>
            <person name="Sebastian A."/>
            <person name="Albert I."/>
            <person name="Merrow M."/>
            <person name="Brachmann A."/>
            <person name="Hughes D.P."/>
        </authorList>
    </citation>
    <scope>NUCLEOTIDE SEQUENCE [LARGE SCALE GENOMIC DNA]</scope>
    <source>
        <strain evidence="2 3">SC16a</strain>
    </source>
</reference>
<feature type="region of interest" description="Disordered" evidence="1">
    <location>
        <begin position="183"/>
        <end position="207"/>
    </location>
</feature>
<evidence type="ECO:0000313" key="2">
    <source>
        <dbReference type="EMBL" id="PFH61095.1"/>
    </source>
</evidence>
<dbReference type="OrthoDB" id="4903230at2759"/>
<dbReference type="AlphaFoldDB" id="A0A2A9PHX2"/>
<proteinExistence type="predicted"/>
<dbReference type="Proteomes" id="UP000037136">
    <property type="component" value="Unassembled WGS sequence"/>
</dbReference>
<comment type="caution">
    <text evidence="2">The sequence shown here is derived from an EMBL/GenBank/DDBJ whole genome shotgun (WGS) entry which is preliminary data.</text>
</comment>
<reference evidence="2 3" key="2">
    <citation type="journal article" date="2017" name="Sci. Rep.">
        <title>Ant-infecting Ophiocordyceps genomes reveal a high diversity of potential behavioral manipulation genes and a possible major role for enterotoxins.</title>
        <authorList>
            <person name="de Bekker C."/>
            <person name="Ohm R.A."/>
            <person name="Evans H.C."/>
            <person name="Brachmann A."/>
            <person name="Hughes D.P."/>
        </authorList>
    </citation>
    <scope>NUCLEOTIDE SEQUENCE [LARGE SCALE GENOMIC DNA]</scope>
    <source>
        <strain evidence="2 3">SC16a</strain>
    </source>
</reference>
<accession>A0A2A9PHX2</accession>
<evidence type="ECO:0000313" key="3">
    <source>
        <dbReference type="Proteomes" id="UP000037136"/>
    </source>
</evidence>
<name>A0A2A9PHX2_OPHUN</name>
<organism evidence="2 3">
    <name type="scientific">Ophiocordyceps unilateralis</name>
    <name type="common">Zombie-ant fungus</name>
    <name type="synonym">Torrubia unilateralis</name>
    <dbReference type="NCBI Taxonomy" id="268505"/>
    <lineage>
        <taxon>Eukaryota</taxon>
        <taxon>Fungi</taxon>
        <taxon>Dikarya</taxon>
        <taxon>Ascomycota</taxon>
        <taxon>Pezizomycotina</taxon>
        <taxon>Sordariomycetes</taxon>
        <taxon>Hypocreomycetidae</taxon>
        <taxon>Hypocreales</taxon>
        <taxon>Ophiocordycipitaceae</taxon>
        <taxon>Ophiocordyceps</taxon>
    </lineage>
</organism>
<keyword evidence="3" id="KW-1185">Reference proteome</keyword>
<sequence>MDTINPPDHAIEVSLPLFVKPGQAMSPPLLVSFREHRSEGNQPHMYQARLILSSIDGALQDPRSPPPTDTVLEGEFATALTVKMADKLWFLFGELTFKPETAGHYYKFAIQLWTCWYDRPRKSWQPAIYQSEAETGTIACCDEDVWAEEPETREWDGAQVQSIRELASRQPPATVMEMTTKFPRTSLHDDLLRGPWASPDRPSKRTG</sequence>
<gene>
    <name evidence="2" type="ORF">XA68_18249</name>
</gene>